<evidence type="ECO:0000313" key="5">
    <source>
        <dbReference type="Proteomes" id="UP000886887"/>
    </source>
</evidence>
<dbReference type="AlphaFoldDB" id="A0A9D0ZD43"/>
<evidence type="ECO:0000256" key="2">
    <source>
        <dbReference type="RuleBase" id="RU364082"/>
    </source>
</evidence>
<comment type="similarity">
    <text evidence="1 2">Belongs to the dTDP-4-dehydrorhamnose reductase family.</text>
</comment>
<evidence type="ECO:0000259" key="3">
    <source>
        <dbReference type="Pfam" id="PF04321"/>
    </source>
</evidence>
<comment type="function">
    <text evidence="2">Catalyzes the reduction of dTDP-6-deoxy-L-lyxo-4-hexulose to yield dTDP-L-rhamnose.</text>
</comment>
<comment type="pathway">
    <text evidence="2">Carbohydrate biosynthesis; dTDP-L-rhamnose biosynthesis.</text>
</comment>
<keyword evidence="2" id="KW-0560">Oxidoreductase</keyword>
<sequence>MQTLLITGTGGFVASRMARDLDGRYRVVPAAHRDLDLTDADACRRFILAARPDAVLHFGAVSRIDVCEKDPALAHRVNVLGTQHVARACAEAGAAMVLASSDQVYTGLDGAQPHREDEALAPTNVYARTKLEAERIAASLCERFYALRLTWMFDLPVRFCASSLGVVGMCAGALVTGRPVRVASNDHRGMTYVREVIENIPALLAAPCGVYNFGSENFLSTHEVCLRVFERMGAAHRAAELLEPFQQETPRNLMIDAAKQRAAGILFSNTSDALERMFTEYRL</sequence>
<protein>
    <recommendedName>
        <fullName evidence="2">dTDP-4-dehydrorhamnose reductase</fullName>
        <ecNumber evidence="2">1.1.1.133</ecNumber>
    </recommendedName>
</protein>
<comment type="caution">
    <text evidence="4">The sequence shown here is derived from an EMBL/GenBank/DDBJ whole genome shotgun (WGS) entry which is preliminary data.</text>
</comment>
<accession>A0A9D0ZD43</accession>
<name>A0A9D0ZD43_9FIRM</name>
<dbReference type="SUPFAM" id="SSF51735">
    <property type="entry name" value="NAD(P)-binding Rossmann-fold domains"/>
    <property type="match status" value="1"/>
</dbReference>
<organism evidence="4 5">
    <name type="scientific">Candidatus Onthenecus intestinigallinarum</name>
    <dbReference type="NCBI Taxonomy" id="2840875"/>
    <lineage>
        <taxon>Bacteria</taxon>
        <taxon>Bacillati</taxon>
        <taxon>Bacillota</taxon>
        <taxon>Clostridia</taxon>
        <taxon>Eubacteriales</taxon>
        <taxon>Candidatus Onthenecus</taxon>
    </lineage>
</organism>
<dbReference type="PANTHER" id="PTHR10491">
    <property type="entry name" value="DTDP-4-DEHYDRORHAMNOSE REDUCTASE"/>
    <property type="match status" value="1"/>
</dbReference>
<evidence type="ECO:0000256" key="1">
    <source>
        <dbReference type="ARBA" id="ARBA00010944"/>
    </source>
</evidence>
<dbReference type="InterPro" id="IPR005913">
    <property type="entry name" value="dTDP_dehydrorham_reduct"/>
</dbReference>
<dbReference type="Pfam" id="PF04321">
    <property type="entry name" value="RmlD_sub_bind"/>
    <property type="match status" value="1"/>
</dbReference>
<proteinExistence type="inferred from homology"/>
<reference evidence="4" key="2">
    <citation type="journal article" date="2021" name="PeerJ">
        <title>Extensive microbial diversity within the chicken gut microbiome revealed by metagenomics and culture.</title>
        <authorList>
            <person name="Gilroy R."/>
            <person name="Ravi A."/>
            <person name="Getino M."/>
            <person name="Pursley I."/>
            <person name="Horton D.L."/>
            <person name="Alikhan N.F."/>
            <person name="Baker D."/>
            <person name="Gharbi K."/>
            <person name="Hall N."/>
            <person name="Watson M."/>
            <person name="Adriaenssens E.M."/>
            <person name="Foster-Nyarko E."/>
            <person name="Jarju S."/>
            <person name="Secka A."/>
            <person name="Antonio M."/>
            <person name="Oren A."/>
            <person name="Chaudhuri R.R."/>
            <person name="La Ragione R."/>
            <person name="Hildebrand F."/>
            <person name="Pallen M.J."/>
        </authorList>
    </citation>
    <scope>NUCLEOTIDE SEQUENCE</scope>
    <source>
        <strain evidence="4">ChiSxjej2B14-6234</strain>
    </source>
</reference>
<evidence type="ECO:0000313" key="4">
    <source>
        <dbReference type="EMBL" id="HIQ72390.1"/>
    </source>
</evidence>
<dbReference type="GO" id="GO:0008831">
    <property type="term" value="F:dTDP-4-dehydrorhamnose reductase activity"/>
    <property type="evidence" value="ECO:0007669"/>
    <property type="project" value="UniProtKB-EC"/>
</dbReference>
<dbReference type="Proteomes" id="UP000886887">
    <property type="component" value="Unassembled WGS sequence"/>
</dbReference>
<dbReference type="PANTHER" id="PTHR10491:SF4">
    <property type="entry name" value="METHIONINE ADENOSYLTRANSFERASE 2 SUBUNIT BETA"/>
    <property type="match status" value="1"/>
</dbReference>
<gene>
    <name evidence="4" type="ORF">IAB73_09315</name>
</gene>
<dbReference type="InterPro" id="IPR029903">
    <property type="entry name" value="RmlD-like-bd"/>
</dbReference>
<dbReference type="GO" id="GO:0019305">
    <property type="term" value="P:dTDP-rhamnose biosynthetic process"/>
    <property type="evidence" value="ECO:0007669"/>
    <property type="project" value="TreeGrafter"/>
</dbReference>
<dbReference type="GO" id="GO:0005829">
    <property type="term" value="C:cytosol"/>
    <property type="evidence" value="ECO:0007669"/>
    <property type="project" value="TreeGrafter"/>
</dbReference>
<reference evidence="4" key="1">
    <citation type="submission" date="2020-10" db="EMBL/GenBank/DDBJ databases">
        <authorList>
            <person name="Gilroy R."/>
        </authorList>
    </citation>
    <scope>NUCLEOTIDE SEQUENCE</scope>
    <source>
        <strain evidence="4">ChiSxjej2B14-6234</strain>
    </source>
</reference>
<feature type="domain" description="RmlD-like substrate binding" evidence="3">
    <location>
        <begin position="3"/>
        <end position="249"/>
    </location>
</feature>
<dbReference type="InterPro" id="IPR036291">
    <property type="entry name" value="NAD(P)-bd_dom_sf"/>
</dbReference>
<dbReference type="EMBL" id="DVFJ01000034">
    <property type="protein sequence ID" value="HIQ72390.1"/>
    <property type="molecule type" value="Genomic_DNA"/>
</dbReference>
<dbReference type="Gene3D" id="3.40.50.720">
    <property type="entry name" value="NAD(P)-binding Rossmann-like Domain"/>
    <property type="match status" value="1"/>
</dbReference>
<dbReference type="EC" id="1.1.1.133" evidence="2"/>
<keyword evidence="2" id="KW-0521">NADP</keyword>